<dbReference type="SUPFAM" id="SSF46565">
    <property type="entry name" value="Chaperone J-domain"/>
    <property type="match status" value="1"/>
</dbReference>
<reference evidence="2" key="2">
    <citation type="submission" date="2020-09" db="EMBL/GenBank/DDBJ databases">
        <authorList>
            <person name="Sun Q."/>
            <person name="Zhou Y."/>
        </authorList>
    </citation>
    <scope>NUCLEOTIDE SEQUENCE</scope>
    <source>
        <strain evidence="2">CGMCC 1.15958</strain>
    </source>
</reference>
<dbReference type="RefSeq" id="WP_188765154.1">
    <property type="nucleotide sequence ID" value="NZ_BMKK01000002.1"/>
</dbReference>
<keyword evidence="1" id="KW-0175">Coiled coil</keyword>
<evidence type="ECO:0000313" key="3">
    <source>
        <dbReference type="Proteomes" id="UP000609064"/>
    </source>
</evidence>
<name>A0A916YKT1_9BACT</name>
<reference evidence="2" key="1">
    <citation type="journal article" date="2014" name="Int. J. Syst. Evol. Microbiol.">
        <title>Complete genome sequence of Corynebacterium casei LMG S-19264T (=DSM 44701T), isolated from a smear-ripened cheese.</title>
        <authorList>
            <consortium name="US DOE Joint Genome Institute (JGI-PGF)"/>
            <person name="Walter F."/>
            <person name="Albersmeier A."/>
            <person name="Kalinowski J."/>
            <person name="Ruckert C."/>
        </authorList>
    </citation>
    <scope>NUCLEOTIDE SEQUENCE</scope>
    <source>
        <strain evidence="2">CGMCC 1.15958</strain>
    </source>
</reference>
<organism evidence="2 3">
    <name type="scientific">Emticicia aquatilis</name>
    <dbReference type="NCBI Taxonomy" id="1537369"/>
    <lineage>
        <taxon>Bacteria</taxon>
        <taxon>Pseudomonadati</taxon>
        <taxon>Bacteroidota</taxon>
        <taxon>Cytophagia</taxon>
        <taxon>Cytophagales</taxon>
        <taxon>Leadbetterellaceae</taxon>
        <taxon>Emticicia</taxon>
    </lineage>
</organism>
<protein>
    <submittedName>
        <fullName evidence="2">Molecular chaperone DnaJ</fullName>
    </submittedName>
</protein>
<feature type="coiled-coil region" evidence="1">
    <location>
        <begin position="171"/>
        <end position="201"/>
    </location>
</feature>
<dbReference type="EMBL" id="BMKK01000002">
    <property type="protein sequence ID" value="GGD49658.1"/>
    <property type="molecule type" value="Genomic_DNA"/>
</dbReference>
<accession>A0A916YKT1</accession>
<dbReference type="InterPro" id="IPR036869">
    <property type="entry name" value="J_dom_sf"/>
</dbReference>
<evidence type="ECO:0000256" key="1">
    <source>
        <dbReference type="SAM" id="Coils"/>
    </source>
</evidence>
<feature type="coiled-coil region" evidence="1">
    <location>
        <begin position="275"/>
        <end position="338"/>
    </location>
</feature>
<proteinExistence type="predicted"/>
<sequence>MSELIQIKKQNSAVLTKLQKQFNSSIQKINSLKQEIEFVKSEIEQIQVKIQVDILPLERKLIDIQVKEIIYLDALYQQGIFKKRDNETLSEMILERTGEFITRIESDELNEIFTRHNNGVSFDEANEEANKMASETLKESFSSMFGMQIDDDVDLSDPEKFQEYFEQQMAAEEAEYEARKANRKKTAKQIEKEEKQRLEEKNLNKTCRQIYMELVKAFHPDREKDELEKERKTLLMHRITEAYEKDDLFDLLRLRLELLGTDFEHSNDESLKYYVKLLKQQVAELEEELSEVTSFGQSSFFGPSLYERFGSDGYQTLETKFKKEIAQLKKIIKNEEKQAPFYKDSDQVKYLIDQFRQEQKARKRRGFNMNDIFGMM</sequence>
<gene>
    <name evidence="2" type="ORF">GCM10011514_12300</name>
</gene>
<comment type="caution">
    <text evidence="2">The sequence shown here is derived from an EMBL/GenBank/DDBJ whole genome shotgun (WGS) entry which is preliminary data.</text>
</comment>
<dbReference type="AlphaFoldDB" id="A0A916YKT1"/>
<evidence type="ECO:0000313" key="2">
    <source>
        <dbReference type="EMBL" id="GGD49658.1"/>
    </source>
</evidence>
<keyword evidence="3" id="KW-1185">Reference proteome</keyword>
<feature type="coiled-coil region" evidence="1">
    <location>
        <begin position="15"/>
        <end position="49"/>
    </location>
</feature>
<dbReference type="Proteomes" id="UP000609064">
    <property type="component" value="Unassembled WGS sequence"/>
</dbReference>